<dbReference type="GO" id="GO:0003700">
    <property type="term" value="F:DNA-binding transcription factor activity"/>
    <property type="evidence" value="ECO:0007669"/>
    <property type="project" value="InterPro"/>
</dbReference>
<evidence type="ECO:0000313" key="6">
    <source>
        <dbReference type="Proteomes" id="UP000515728"/>
    </source>
</evidence>
<evidence type="ECO:0000256" key="2">
    <source>
        <dbReference type="ARBA" id="ARBA00023125"/>
    </source>
</evidence>
<name>A0A7G7MSR4_9PSEU</name>
<dbReference type="PROSITE" id="PS01117">
    <property type="entry name" value="HTH_MARR_1"/>
    <property type="match status" value="1"/>
</dbReference>
<dbReference type="InterPro" id="IPR036388">
    <property type="entry name" value="WH-like_DNA-bd_sf"/>
</dbReference>
<dbReference type="InterPro" id="IPR000835">
    <property type="entry name" value="HTH_MarR-typ"/>
</dbReference>
<dbReference type="GO" id="GO:0003677">
    <property type="term" value="F:DNA binding"/>
    <property type="evidence" value="ECO:0007669"/>
    <property type="project" value="UniProtKB-KW"/>
</dbReference>
<dbReference type="PRINTS" id="PR00598">
    <property type="entry name" value="HTHMARR"/>
</dbReference>
<dbReference type="Pfam" id="PF12802">
    <property type="entry name" value="MarR_2"/>
    <property type="match status" value="1"/>
</dbReference>
<dbReference type="PANTHER" id="PTHR33164:SF43">
    <property type="entry name" value="HTH-TYPE TRANSCRIPTIONAL REPRESSOR YETL"/>
    <property type="match status" value="1"/>
</dbReference>
<feature type="domain" description="HTH marR-type" evidence="4">
    <location>
        <begin position="1"/>
        <end position="119"/>
    </location>
</feature>
<dbReference type="Gene3D" id="1.10.10.10">
    <property type="entry name" value="Winged helix-like DNA-binding domain superfamily/Winged helix DNA-binding domain"/>
    <property type="match status" value="1"/>
</dbReference>
<evidence type="ECO:0000256" key="1">
    <source>
        <dbReference type="ARBA" id="ARBA00023015"/>
    </source>
</evidence>
<dbReference type="AlphaFoldDB" id="A0A7G7MSR4"/>
<keyword evidence="3" id="KW-0804">Transcription</keyword>
<dbReference type="InterPro" id="IPR039422">
    <property type="entry name" value="MarR/SlyA-like"/>
</dbReference>
<keyword evidence="2" id="KW-0238">DNA-binding</keyword>
<dbReference type="SMART" id="SM00347">
    <property type="entry name" value="HTH_MARR"/>
    <property type="match status" value="1"/>
</dbReference>
<dbReference type="SUPFAM" id="SSF46785">
    <property type="entry name" value="Winged helix' DNA-binding domain"/>
    <property type="match status" value="1"/>
</dbReference>
<dbReference type="GO" id="GO:0006950">
    <property type="term" value="P:response to stress"/>
    <property type="evidence" value="ECO:0007669"/>
    <property type="project" value="TreeGrafter"/>
</dbReference>
<keyword evidence="6" id="KW-1185">Reference proteome</keyword>
<evidence type="ECO:0000313" key="5">
    <source>
        <dbReference type="EMBL" id="QNG55825.1"/>
    </source>
</evidence>
<dbReference type="EMBL" id="CP060131">
    <property type="protein sequence ID" value="QNG55825.1"/>
    <property type="molecule type" value="Genomic_DNA"/>
</dbReference>
<reference evidence="5 6" key="1">
    <citation type="submission" date="2020-08" db="EMBL/GenBank/DDBJ databases">
        <authorList>
            <person name="Mo P."/>
        </authorList>
    </citation>
    <scope>NUCLEOTIDE SEQUENCE [LARGE SCALE GENOMIC DNA]</scope>
    <source>
        <strain evidence="5 6">CGMCC 4.1532</strain>
    </source>
</reference>
<dbReference type="Proteomes" id="UP000515728">
    <property type="component" value="Chromosome"/>
</dbReference>
<dbReference type="InterPro" id="IPR036390">
    <property type="entry name" value="WH_DNA-bd_sf"/>
</dbReference>
<evidence type="ECO:0000256" key="3">
    <source>
        <dbReference type="ARBA" id="ARBA00023163"/>
    </source>
</evidence>
<sequence length="121" mass="12929">MREAAREALAPWDVTPAQARALGTLLRGGPLRLGDLADALRIAPRSATEVVDALEGRGLVERAPDPADRRATLVAPTERGREVGDAIRAARAAEAESVFRPLSDDDRAHLARILRALTPPP</sequence>
<dbReference type="PROSITE" id="PS50995">
    <property type="entry name" value="HTH_MARR_2"/>
    <property type="match status" value="1"/>
</dbReference>
<dbReference type="InterPro" id="IPR023187">
    <property type="entry name" value="Tscrpt_reg_MarR-type_CS"/>
</dbReference>
<protein>
    <submittedName>
        <fullName evidence="5">MarR family transcriptional regulator</fullName>
    </submittedName>
</protein>
<keyword evidence="1" id="KW-0805">Transcription regulation</keyword>
<organism evidence="5 6">
    <name type="scientific">Pseudonocardia petroleophila</name>
    <dbReference type="NCBI Taxonomy" id="37331"/>
    <lineage>
        <taxon>Bacteria</taxon>
        <taxon>Bacillati</taxon>
        <taxon>Actinomycetota</taxon>
        <taxon>Actinomycetes</taxon>
        <taxon>Pseudonocardiales</taxon>
        <taxon>Pseudonocardiaceae</taxon>
        <taxon>Pseudonocardia</taxon>
    </lineage>
</organism>
<accession>A0A7G7MSR4</accession>
<gene>
    <name evidence="5" type="ORF">H6H00_24355</name>
</gene>
<dbReference type="KEGG" id="ppel:H6H00_24355"/>
<dbReference type="PANTHER" id="PTHR33164">
    <property type="entry name" value="TRANSCRIPTIONAL REGULATOR, MARR FAMILY"/>
    <property type="match status" value="1"/>
</dbReference>
<proteinExistence type="predicted"/>
<evidence type="ECO:0000259" key="4">
    <source>
        <dbReference type="PROSITE" id="PS50995"/>
    </source>
</evidence>